<dbReference type="AlphaFoldDB" id="A0A9P9YBA7"/>
<dbReference type="EMBL" id="JAMKOV010000128">
    <property type="protein sequence ID" value="KAI8033510.1"/>
    <property type="molecule type" value="Genomic_DNA"/>
</dbReference>
<evidence type="ECO:0000313" key="2">
    <source>
        <dbReference type="Proteomes" id="UP001059596"/>
    </source>
</evidence>
<proteinExistence type="predicted"/>
<accession>A0A9P9YBA7</accession>
<protein>
    <submittedName>
        <fullName evidence="1">Uncharacterized protein</fullName>
    </submittedName>
</protein>
<reference evidence="1" key="1">
    <citation type="journal article" date="2023" name="Genome Biol. Evol.">
        <title>Long-read-based Genome Assembly of Drosophila gunungcola Reveals Fewer Chemosensory Genes in Flower-breeding Species.</title>
        <authorList>
            <person name="Negi A."/>
            <person name="Liao B.Y."/>
            <person name="Yeh S.D."/>
        </authorList>
    </citation>
    <scope>NUCLEOTIDE SEQUENCE</scope>
    <source>
        <strain evidence="1">Sukarami</strain>
    </source>
</reference>
<evidence type="ECO:0000313" key="1">
    <source>
        <dbReference type="EMBL" id="KAI8033510.1"/>
    </source>
</evidence>
<keyword evidence="2" id="KW-1185">Reference proteome</keyword>
<organism evidence="1 2">
    <name type="scientific">Drosophila gunungcola</name>
    <name type="common">fruit fly</name>
    <dbReference type="NCBI Taxonomy" id="103775"/>
    <lineage>
        <taxon>Eukaryota</taxon>
        <taxon>Metazoa</taxon>
        <taxon>Ecdysozoa</taxon>
        <taxon>Arthropoda</taxon>
        <taxon>Hexapoda</taxon>
        <taxon>Insecta</taxon>
        <taxon>Pterygota</taxon>
        <taxon>Neoptera</taxon>
        <taxon>Endopterygota</taxon>
        <taxon>Diptera</taxon>
        <taxon>Brachycera</taxon>
        <taxon>Muscomorpha</taxon>
        <taxon>Ephydroidea</taxon>
        <taxon>Drosophilidae</taxon>
        <taxon>Drosophila</taxon>
        <taxon>Sophophora</taxon>
    </lineage>
</organism>
<comment type="caution">
    <text evidence="1">The sequence shown here is derived from an EMBL/GenBank/DDBJ whole genome shotgun (WGS) entry which is preliminary data.</text>
</comment>
<gene>
    <name evidence="1" type="ORF">M5D96_013742</name>
</gene>
<sequence length="22" mass="2609">MRVAREDLCFPFHDVFLSCPLL</sequence>
<dbReference type="Proteomes" id="UP001059596">
    <property type="component" value="Unassembled WGS sequence"/>
</dbReference>
<name>A0A9P9YBA7_9MUSC</name>